<evidence type="ECO:0000259" key="7">
    <source>
        <dbReference type="Pfam" id="PF02687"/>
    </source>
</evidence>
<evidence type="ECO:0000256" key="1">
    <source>
        <dbReference type="ARBA" id="ARBA00004651"/>
    </source>
</evidence>
<protein>
    <submittedName>
        <fullName evidence="9">Duplicated orphan permease</fullName>
    </submittedName>
</protein>
<proteinExistence type="predicted"/>
<dbReference type="PANTHER" id="PTHR30572">
    <property type="entry name" value="MEMBRANE COMPONENT OF TRANSPORTER-RELATED"/>
    <property type="match status" value="1"/>
</dbReference>
<dbReference type="GO" id="GO:0022857">
    <property type="term" value="F:transmembrane transporter activity"/>
    <property type="evidence" value="ECO:0007669"/>
    <property type="project" value="TreeGrafter"/>
</dbReference>
<sequence>MMLQSHCKVAFRNLWKNRGFSAINIAGLALGMACSLLIFLWIQDEKGINGFHKNIKQIYQVYEAQHYDGKIEGQYATPGLLAQELEKQVPAVEMAVSMAEIYGNTFSVGTKALKQKGTAAGKHFFQIFSYPLLQGNAADALATPESIAISRSMAVNFFGSPEKAMLQTIRYENERDYTVKAVFEDITPQSSMVFDFLLNWDGYVEHQDWLKDWGNHMPATYVLFRPGTNVAAVGAKVKNFIERFEDDSKYGFHVEIGFQPYKEVYLKSQFENGKPAWGRFEYVNLFTLVAIFILVIACINFMNLTTARSVKRAREIGVRKVIGANRMSLVWQFMGEAVLIALIAALLALLLIILSLPFFNQVTGKQIAIPIFSGQFLGVMLALILITGFLSGSYPALFLAGFNPVRVLKGGSLQAGPAALWFRKSLVVFQFTLSIILIIATILISQQVDYVQQSNLGYNRENLVAIDIDNEMSKHLSSFTTEAARISGINSMSEVSQVPVNAENSTLGVRWPGKDPKNKVAFTQLGVGYDFIKTMKLTVVEGRDFSKSFLSDSVAYIINEAAAKKINNKNILGMPFTFWGKEGKVIGVVKDFHFQSLHHKINPLVLRITTPTYINSLLVRLEPGHTEATLGSLEKLWKQVNPKFPFSYQFSSEEYAKLYKSEQVIKSLSNVFAFLAIVISCLGLLGLSIFTAEQRTKEFGVRKVLGANFITLCRLLTTNFVLLVGLAFIIAAPIAWWAMYKWLQHYAYHTAISWWIFVTAGLLAMLIALLTVCFQAIKVARTNPLKSLKTE</sequence>
<feature type="transmembrane region" description="Helical" evidence="6">
    <location>
        <begin position="21"/>
        <end position="42"/>
    </location>
</feature>
<dbReference type="PANTHER" id="PTHR30572:SF18">
    <property type="entry name" value="ABC-TYPE MACROLIDE FAMILY EXPORT SYSTEM PERMEASE COMPONENT 2"/>
    <property type="match status" value="1"/>
</dbReference>
<feature type="transmembrane region" description="Helical" evidence="6">
    <location>
        <begin position="282"/>
        <end position="304"/>
    </location>
</feature>
<evidence type="ECO:0000256" key="5">
    <source>
        <dbReference type="ARBA" id="ARBA00023136"/>
    </source>
</evidence>
<keyword evidence="3 6" id="KW-0812">Transmembrane</keyword>
<dbReference type="Pfam" id="PF12704">
    <property type="entry name" value="MacB_PCD"/>
    <property type="match status" value="1"/>
</dbReference>
<feature type="transmembrane region" description="Helical" evidence="6">
    <location>
        <begin position="712"/>
        <end position="740"/>
    </location>
</feature>
<feature type="domain" description="ABC3 transporter permease C-terminal" evidence="7">
    <location>
        <begin position="288"/>
        <end position="404"/>
    </location>
</feature>
<feature type="transmembrane region" description="Helical" evidence="6">
    <location>
        <begin position="426"/>
        <end position="445"/>
    </location>
</feature>
<evidence type="ECO:0000259" key="8">
    <source>
        <dbReference type="Pfam" id="PF12704"/>
    </source>
</evidence>
<feature type="transmembrane region" description="Helical" evidence="6">
    <location>
        <begin position="379"/>
        <end position="405"/>
    </location>
</feature>
<dbReference type="KEGG" id="fln:FLA_0649"/>
<keyword evidence="4 6" id="KW-1133">Transmembrane helix</keyword>
<evidence type="ECO:0000256" key="6">
    <source>
        <dbReference type="SAM" id="Phobius"/>
    </source>
</evidence>
<dbReference type="RefSeq" id="WP_197705852.1">
    <property type="nucleotide sequence ID" value="NZ_AP017422.1"/>
</dbReference>
<name>A0A173MAV3_9BACT</name>
<evidence type="ECO:0000313" key="9">
    <source>
        <dbReference type="EMBL" id="SIT32470.1"/>
    </source>
</evidence>
<evidence type="ECO:0000313" key="10">
    <source>
        <dbReference type="Proteomes" id="UP000186917"/>
    </source>
</evidence>
<feature type="domain" description="MacB-like periplasmic core" evidence="8">
    <location>
        <begin position="21"/>
        <end position="239"/>
    </location>
</feature>
<gene>
    <name evidence="9" type="ORF">SAMN05421788_111145</name>
</gene>
<feature type="domain" description="ABC3 transporter permease C-terminal" evidence="7">
    <location>
        <begin position="670"/>
        <end position="784"/>
    </location>
</feature>
<dbReference type="Pfam" id="PF02687">
    <property type="entry name" value="FtsX"/>
    <property type="match status" value="2"/>
</dbReference>
<reference evidence="10" key="1">
    <citation type="submission" date="2017-01" db="EMBL/GenBank/DDBJ databases">
        <authorList>
            <person name="Varghese N."/>
            <person name="Submissions S."/>
        </authorList>
    </citation>
    <scope>NUCLEOTIDE SEQUENCE [LARGE SCALE GENOMIC DNA]</scope>
    <source>
        <strain evidence="10">DSM 21054</strain>
    </source>
</reference>
<dbReference type="InterPro" id="IPR003838">
    <property type="entry name" value="ABC3_permease_C"/>
</dbReference>
<evidence type="ECO:0000256" key="3">
    <source>
        <dbReference type="ARBA" id="ARBA00022692"/>
    </source>
</evidence>
<keyword evidence="10" id="KW-1185">Reference proteome</keyword>
<evidence type="ECO:0000256" key="2">
    <source>
        <dbReference type="ARBA" id="ARBA00022475"/>
    </source>
</evidence>
<feature type="transmembrane region" description="Helical" evidence="6">
    <location>
        <begin position="337"/>
        <end position="359"/>
    </location>
</feature>
<dbReference type="AlphaFoldDB" id="A0A173MAV3"/>
<dbReference type="STRING" id="477680.SAMN05421788_111145"/>
<dbReference type="InterPro" id="IPR050250">
    <property type="entry name" value="Macrolide_Exporter_MacB"/>
</dbReference>
<dbReference type="InterPro" id="IPR025857">
    <property type="entry name" value="MacB_PCD"/>
</dbReference>
<comment type="subcellular location">
    <subcellularLocation>
        <location evidence="1">Cell membrane</location>
        <topology evidence="1">Multi-pass membrane protein</topology>
    </subcellularLocation>
</comment>
<dbReference type="GO" id="GO:0005886">
    <property type="term" value="C:plasma membrane"/>
    <property type="evidence" value="ECO:0007669"/>
    <property type="project" value="UniProtKB-SubCell"/>
</dbReference>
<keyword evidence="5 6" id="KW-0472">Membrane</keyword>
<dbReference type="EMBL" id="FTOR01000011">
    <property type="protein sequence ID" value="SIT32470.1"/>
    <property type="molecule type" value="Genomic_DNA"/>
</dbReference>
<keyword evidence="2" id="KW-1003">Cell membrane</keyword>
<evidence type="ECO:0000256" key="4">
    <source>
        <dbReference type="ARBA" id="ARBA00022989"/>
    </source>
</evidence>
<feature type="transmembrane region" description="Helical" evidence="6">
    <location>
        <begin position="671"/>
        <end position="692"/>
    </location>
</feature>
<feature type="transmembrane region" description="Helical" evidence="6">
    <location>
        <begin position="752"/>
        <end position="777"/>
    </location>
</feature>
<dbReference type="Proteomes" id="UP000186917">
    <property type="component" value="Unassembled WGS sequence"/>
</dbReference>
<organism evidence="9 10">
    <name type="scientific">Filimonas lacunae</name>
    <dbReference type="NCBI Taxonomy" id="477680"/>
    <lineage>
        <taxon>Bacteria</taxon>
        <taxon>Pseudomonadati</taxon>
        <taxon>Bacteroidota</taxon>
        <taxon>Chitinophagia</taxon>
        <taxon>Chitinophagales</taxon>
        <taxon>Chitinophagaceae</taxon>
        <taxon>Filimonas</taxon>
    </lineage>
</organism>
<accession>A0A173MAV3</accession>